<dbReference type="InterPro" id="IPR036880">
    <property type="entry name" value="Kunitz_BPTI_sf"/>
</dbReference>
<dbReference type="PANTHER" id="PTHR10083">
    <property type="entry name" value="KUNITZ-TYPE PROTEASE INHIBITOR-RELATED"/>
    <property type="match status" value="1"/>
</dbReference>
<dbReference type="Ensembl" id="ENSNFUT00015022156.1">
    <property type="protein sequence ID" value="ENSNFUP00015021159.1"/>
    <property type="gene ID" value="ENSNFUG00015010273.1"/>
</dbReference>
<feature type="domain" description="BPTI/Kunitz inhibitor" evidence="2">
    <location>
        <begin position="19"/>
        <end position="69"/>
    </location>
</feature>
<dbReference type="AlphaFoldDB" id="A0A8C6LNP8"/>
<dbReference type="PRINTS" id="PR00759">
    <property type="entry name" value="BASICPTASE"/>
</dbReference>
<dbReference type="InterPro" id="IPR002223">
    <property type="entry name" value="Kunitz_BPTI"/>
</dbReference>
<dbReference type="InterPro" id="IPR050098">
    <property type="entry name" value="TFPI/VKTCI-like"/>
</dbReference>
<dbReference type="PANTHER" id="PTHR10083:SF374">
    <property type="entry name" value="BPTI_KUNITZ INHIBITOR DOMAIN-CONTAINING PROTEIN"/>
    <property type="match status" value="1"/>
</dbReference>
<reference evidence="3" key="2">
    <citation type="submission" date="2025-08" db="UniProtKB">
        <authorList>
            <consortium name="Ensembl"/>
        </authorList>
    </citation>
    <scope>IDENTIFICATION</scope>
</reference>
<evidence type="ECO:0000313" key="3">
    <source>
        <dbReference type="Ensembl" id="ENSNFUP00015021159.1"/>
    </source>
</evidence>
<organism evidence="3 4">
    <name type="scientific">Nothobranchius furzeri</name>
    <name type="common">Turquoise killifish</name>
    <dbReference type="NCBI Taxonomy" id="105023"/>
    <lineage>
        <taxon>Eukaryota</taxon>
        <taxon>Metazoa</taxon>
        <taxon>Chordata</taxon>
        <taxon>Craniata</taxon>
        <taxon>Vertebrata</taxon>
        <taxon>Euteleostomi</taxon>
        <taxon>Actinopterygii</taxon>
        <taxon>Neopterygii</taxon>
        <taxon>Teleostei</taxon>
        <taxon>Neoteleostei</taxon>
        <taxon>Acanthomorphata</taxon>
        <taxon>Ovalentaria</taxon>
        <taxon>Atherinomorphae</taxon>
        <taxon>Cyprinodontiformes</taxon>
        <taxon>Nothobranchiidae</taxon>
        <taxon>Nothobranchius</taxon>
    </lineage>
</organism>
<dbReference type="PROSITE" id="PS50279">
    <property type="entry name" value="BPTI_KUNITZ_2"/>
    <property type="match status" value="1"/>
</dbReference>
<keyword evidence="1" id="KW-1015">Disulfide bond</keyword>
<protein>
    <recommendedName>
        <fullName evidence="2">BPTI/Kunitz inhibitor domain-containing protein</fullName>
    </recommendedName>
</protein>
<dbReference type="PROSITE" id="PS00280">
    <property type="entry name" value="BPTI_KUNITZ_1"/>
    <property type="match status" value="1"/>
</dbReference>
<reference evidence="3" key="1">
    <citation type="submission" date="2014-08" db="EMBL/GenBank/DDBJ databases">
        <authorList>
            <person name="Senf B."/>
            <person name="Petzold A."/>
            <person name="Downie B.R."/>
            <person name="Koch P."/>
            <person name="Platzer M."/>
        </authorList>
    </citation>
    <scope>NUCLEOTIDE SEQUENCE [LARGE SCALE GENOMIC DNA]</scope>
    <source>
        <strain evidence="3">GRZ</strain>
    </source>
</reference>
<accession>A0A8C6LNP8</accession>
<dbReference type="GeneTree" id="ENSGT01130000279005"/>
<dbReference type="GO" id="GO:0004867">
    <property type="term" value="F:serine-type endopeptidase inhibitor activity"/>
    <property type="evidence" value="ECO:0007669"/>
    <property type="project" value="InterPro"/>
</dbReference>
<dbReference type="FunFam" id="4.10.410.10:FF:000020">
    <property type="entry name" value="Collagen, type VI, alpha 3"/>
    <property type="match status" value="1"/>
</dbReference>
<evidence type="ECO:0000259" key="2">
    <source>
        <dbReference type="PROSITE" id="PS50279"/>
    </source>
</evidence>
<evidence type="ECO:0000313" key="4">
    <source>
        <dbReference type="Proteomes" id="UP000694548"/>
    </source>
</evidence>
<name>A0A8C6LNP8_NOTFU</name>
<dbReference type="GO" id="GO:0005615">
    <property type="term" value="C:extracellular space"/>
    <property type="evidence" value="ECO:0007669"/>
    <property type="project" value="TreeGrafter"/>
</dbReference>
<reference evidence="3" key="3">
    <citation type="submission" date="2025-09" db="UniProtKB">
        <authorList>
            <consortium name="Ensembl"/>
        </authorList>
    </citation>
    <scope>IDENTIFICATION</scope>
</reference>
<dbReference type="InterPro" id="IPR020901">
    <property type="entry name" value="Prtase_inh_Kunz-CS"/>
</dbReference>
<dbReference type="Proteomes" id="UP000694548">
    <property type="component" value="Chromosome sgr05"/>
</dbReference>
<sequence length="79" mass="9125">MNATLYRNVCPPLLHPDVCLLNRNSGQCRKYTIKWFYDSKQSRCFRFRYGGCGGNRNRFSTQRECEATCTTAPPRGRVG</sequence>
<keyword evidence="4" id="KW-1185">Reference proteome</keyword>
<dbReference type="SUPFAM" id="SSF57362">
    <property type="entry name" value="BPTI-like"/>
    <property type="match status" value="1"/>
</dbReference>
<dbReference type="Pfam" id="PF00014">
    <property type="entry name" value="Kunitz_BPTI"/>
    <property type="match status" value="1"/>
</dbReference>
<dbReference type="Gene3D" id="4.10.410.10">
    <property type="entry name" value="Pancreatic trypsin inhibitor Kunitz domain"/>
    <property type="match status" value="1"/>
</dbReference>
<dbReference type="SMART" id="SM00131">
    <property type="entry name" value="KU"/>
    <property type="match status" value="1"/>
</dbReference>
<evidence type="ECO:0000256" key="1">
    <source>
        <dbReference type="ARBA" id="ARBA00023157"/>
    </source>
</evidence>
<proteinExistence type="predicted"/>